<evidence type="ECO:0000313" key="3">
    <source>
        <dbReference type="EMBL" id="SCM81450.1"/>
    </source>
</evidence>
<dbReference type="EMBL" id="FMJE01000003">
    <property type="protein sequence ID" value="SCM81450.1"/>
    <property type="molecule type" value="Genomic_DNA"/>
</dbReference>
<evidence type="ECO:0000259" key="2">
    <source>
        <dbReference type="Pfam" id="PF00975"/>
    </source>
</evidence>
<dbReference type="InterPro" id="IPR012223">
    <property type="entry name" value="TEII"/>
</dbReference>
<accession>A0A212LVF2</accession>
<name>A0A212LVF2_9FIRM</name>
<dbReference type="InterPro" id="IPR001031">
    <property type="entry name" value="Thioesterase"/>
</dbReference>
<dbReference type="RefSeq" id="WP_288184481.1">
    <property type="nucleotide sequence ID" value="NZ_LT608335.1"/>
</dbReference>
<dbReference type="PANTHER" id="PTHR11487:SF0">
    <property type="entry name" value="S-ACYL FATTY ACID SYNTHASE THIOESTERASE, MEDIUM CHAIN"/>
    <property type="match status" value="1"/>
</dbReference>
<evidence type="ECO:0000256" key="1">
    <source>
        <dbReference type="ARBA" id="ARBA00007169"/>
    </source>
</evidence>
<feature type="domain" description="Thioesterase" evidence="2">
    <location>
        <begin position="21"/>
        <end position="244"/>
    </location>
</feature>
<dbReference type="SUPFAM" id="SSF53474">
    <property type="entry name" value="alpha/beta-Hydrolases"/>
    <property type="match status" value="1"/>
</dbReference>
<dbReference type="InterPro" id="IPR029058">
    <property type="entry name" value="AB_hydrolase_fold"/>
</dbReference>
<dbReference type="GO" id="GO:0008610">
    <property type="term" value="P:lipid biosynthetic process"/>
    <property type="evidence" value="ECO:0007669"/>
    <property type="project" value="TreeGrafter"/>
</dbReference>
<reference evidence="3" key="1">
    <citation type="submission" date="2016-08" db="EMBL/GenBank/DDBJ databases">
        <authorList>
            <person name="Seilhamer J.J."/>
        </authorList>
    </citation>
    <scope>NUCLEOTIDE SEQUENCE</scope>
    <source>
        <strain evidence="3">86</strain>
    </source>
</reference>
<dbReference type="AlphaFoldDB" id="A0A212LVF2"/>
<organism evidence="3">
    <name type="scientific">uncultured Sporomusa sp</name>
    <dbReference type="NCBI Taxonomy" id="307249"/>
    <lineage>
        <taxon>Bacteria</taxon>
        <taxon>Bacillati</taxon>
        <taxon>Bacillota</taxon>
        <taxon>Negativicutes</taxon>
        <taxon>Selenomonadales</taxon>
        <taxon>Sporomusaceae</taxon>
        <taxon>Sporomusa</taxon>
        <taxon>environmental samples</taxon>
    </lineage>
</organism>
<gene>
    <name evidence="3" type="ORF">KL86SPO_31629</name>
</gene>
<proteinExistence type="inferred from homology"/>
<comment type="similarity">
    <text evidence="1">Belongs to the thioesterase family.</text>
</comment>
<dbReference type="PANTHER" id="PTHR11487">
    <property type="entry name" value="THIOESTERASE"/>
    <property type="match status" value="1"/>
</dbReference>
<dbReference type="Gene3D" id="3.40.50.1820">
    <property type="entry name" value="alpha/beta hydrolase"/>
    <property type="match status" value="1"/>
</dbReference>
<protein>
    <submittedName>
        <fullName evidence="3">Thioesterase</fullName>
    </submittedName>
</protein>
<dbReference type="Pfam" id="PF00975">
    <property type="entry name" value="Thioesterase"/>
    <property type="match status" value="1"/>
</dbReference>
<sequence>MQSTNKWFPFAHNRDGRKHKQVFCFHYAGGSSVIFKQWAAASRPVEFIPVELPGRGSRSAEACLEDFDQLTEQLLPGLLPAIDNHPFYFFGHSMGAVIAFEVAWHLQNRYRIHPEKLIVAGRHAPHRPDPSIFKSYMNDEALIRELQRLNGTPQEILENKEILGFLLPMIRSDYKLHESYRYRGQKLNKIPVVAHAGKHDHEANAALMQHWREATDGDFALKEFDGNHFFVQKLGEEYLAELIREILQTDYDERGA</sequence>